<dbReference type="GO" id="GO:0008654">
    <property type="term" value="P:phospholipid biosynthetic process"/>
    <property type="evidence" value="ECO:0007669"/>
    <property type="project" value="UniProtKB-KW"/>
</dbReference>
<proteinExistence type="inferred from homology"/>
<dbReference type="GO" id="GO:0043811">
    <property type="term" value="F:phosphate:acyl-[acyl carrier protein] acyltransferase activity"/>
    <property type="evidence" value="ECO:0007669"/>
    <property type="project" value="UniProtKB-UniRule"/>
</dbReference>
<evidence type="ECO:0000256" key="9">
    <source>
        <dbReference type="ARBA" id="ARBA00046608"/>
    </source>
</evidence>
<dbReference type="PANTHER" id="PTHR30100">
    <property type="entry name" value="FATTY ACID/PHOSPHOLIPID SYNTHESIS PROTEIN PLSX"/>
    <property type="match status" value="1"/>
</dbReference>
<evidence type="ECO:0000256" key="3">
    <source>
        <dbReference type="ARBA" id="ARBA00022516"/>
    </source>
</evidence>
<comment type="subunit">
    <text evidence="9 10">Homodimer. Probably interacts with PlsY.</text>
</comment>
<dbReference type="SUPFAM" id="SSF53659">
    <property type="entry name" value="Isocitrate/Isopropylmalate dehydrogenase-like"/>
    <property type="match status" value="1"/>
</dbReference>
<sequence length="343" mass="37236">MIDLKIAVDAMGGDNAPQSIVAGVERARDEFKDIDFLLFGIEDEIRKFLKNETRITIVHTNEMIVMNDEPVKAIRQKKNSSMVLAAKAVKEHEADAIFSCGNTGALLAAGLLIVGRIKGISRPGLLSTLPVIGESNDGGFNLLDSGANAENKPEHLYQYAILGKYYAQKVRKINNPRIGLLNNGTEPHKGSKVTQEAYKLLSDDPNINFVGNVESSSILNNVADVVVADGFTGNAVLKAIEGTASSIMHLMKAMFLNSGVKGKISALLLKSSLMELKEKMNQSQYGGAVLLGVKAPVVKAHGSSDELAVYYTLKQIHTMIEGKMIPDFVDYFSQQRISAKIEK</sequence>
<evidence type="ECO:0000256" key="4">
    <source>
        <dbReference type="ARBA" id="ARBA00022679"/>
    </source>
</evidence>
<evidence type="ECO:0000256" key="1">
    <source>
        <dbReference type="ARBA" id="ARBA00001232"/>
    </source>
</evidence>
<keyword evidence="12" id="KW-1185">Reference proteome</keyword>
<dbReference type="UniPathway" id="UPA00085"/>
<dbReference type="NCBIfam" id="TIGR00182">
    <property type="entry name" value="plsX"/>
    <property type="match status" value="1"/>
</dbReference>
<comment type="catalytic activity">
    <reaction evidence="1 10">
        <text>a fatty acyl-[ACP] + phosphate = an acyl phosphate + holo-[ACP]</text>
        <dbReference type="Rhea" id="RHEA:42292"/>
        <dbReference type="Rhea" id="RHEA-COMP:9685"/>
        <dbReference type="Rhea" id="RHEA-COMP:14125"/>
        <dbReference type="ChEBI" id="CHEBI:43474"/>
        <dbReference type="ChEBI" id="CHEBI:59918"/>
        <dbReference type="ChEBI" id="CHEBI:64479"/>
        <dbReference type="ChEBI" id="CHEBI:138651"/>
        <dbReference type="EC" id="2.3.1.274"/>
    </reaction>
</comment>
<evidence type="ECO:0000256" key="6">
    <source>
        <dbReference type="ARBA" id="ARBA00023209"/>
    </source>
</evidence>
<gene>
    <name evidence="10" type="primary">plsX</name>
    <name evidence="11" type="ORF">FD20_GL001384</name>
</gene>
<keyword evidence="2 10" id="KW-0963">Cytoplasm</keyword>
<dbReference type="InterPro" id="IPR012281">
    <property type="entry name" value="Phospholipid_synth_PlsX-like"/>
</dbReference>
<reference evidence="11 12" key="1">
    <citation type="journal article" date="2015" name="Genome Announc.">
        <title>Expanding the biotechnology potential of lactobacilli through comparative genomics of 213 strains and associated genera.</title>
        <authorList>
            <person name="Sun Z."/>
            <person name="Harris H.M."/>
            <person name="McCann A."/>
            <person name="Guo C."/>
            <person name="Argimon S."/>
            <person name="Zhang W."/>
            <person name="Yang X."/>
            <person name="Jeffery I.B."/>
            <person name="Cooney J.C."/>
            <person name="Kagawa T.F."/>
            <person name="Liu W."/>
            <person name="Song Y."/>
            <person name="Salvetti E."/>
            <person name="Wrobel A."/>
            <person name="Rasinkangas P."/>
            <person name="Parkhill J."/>
            <person name="Rea M.C."/>
            <person name="O'Sullivan O."/>
            <person name="Ritari J."/>
            <person name="Douillard F.P."/>
            <person name="Paul Ross R."/>
            <person name="Yang R."/>
            <person name="Briner A.E."/>
            <person name="Felis G.E."/>
            <person name="de Vos W.M."/>
            <person name="Barrangou R."/>
            <person name="Klaenhammer T.R."/>
            <person name="Caufield P.W."/>
            <person name="Cui Y."/>
            <person name="Zhang H."/>
            <person name="O'Toole P.W."/>
        </authorList>
    </citation>
    <scope>NUCLEOTIDE SEQUENCE [LARGE SCALE GENOMIC DNA]</scope>
    <source>
        <strain evidence="11 12">DSM 19971</strain>
    </source>
</reference>
<dbReference type="Pfam" id="PF02504">
    <property type="entry name" value="FA_synthesis"/>
    <property type="match status" value="1"/>
</dbReference>
<dbReference type="EC" id="2.3.1.274" evidence="8 10"/>
<dbReference type="GO" id="GO:0006633">
    <property type="term" value="P:fatty acid biosynthetic process"/>
    <property type="evidence" value="ECO:0007669"/>
    <property type="project" value="UniProtKB-UniRule"/>
</dbReference>
<evidence type="ECO:0000313" key="12">
    <source>
        <dbReference type="Proteomes" id="UP000051155"/>
    </source>
</evidence>
<keyword evidence="5 10" id="KW-0443">Lipid metabolism</keyword>
<accession>A0A0R1QC38</accession>
<evidence type="ECO:0000313" key="11">
    <source>
        <dbReference type="EMBL" id="KRL38667.1"/>
    </source>
</evidence>
<evidence type="ECO:0000256" key="10">
    <source>
        <dbReference type="HAMAP-Rule" id="MF_00019"/>
    </source>
</evidence>
<evidence type="ECO:0000256" key="8">
    <source>
        <dbReference type="ARBA" id="ARBA00024069"/>
    </source>
</evidence>
<keyword evidence="6 10" id="KW-0594">Phospholipid biosynthesis</keyword>
<keyword evidence="4 10" id="KW-0808">Transferase</keyword>
<dbReference type="STRING" id="1423812.FD20_GL001384"/>
<protein>
    <recommendedName>
        <fullName evidence="8 10">Phosphate acyltransferase</fullName>
        <ecNumber evidence="8 10">2.3.1.274</ecNumber>
    </recommendedName>
    <alternativeName>
        <fullName evidence="10">Acyl-ACP phosphotransacylase</fullName>
    </alternativeName>
    <alternativeName>
        <fullName evidence="10">Acyl-[acyl-carrier-protein]--phosphate acyltransferase</fullName>
    </alternativeName>
    <alternativeName>
        <fullName evidence="10">Phosphate-acyl-ACP acyltransferase</fullName>
    </alternativeName>
</protein>
<organism evidence="11 12">
    <name type="scientific">Liquorilactobacillus uvarum DSM 19971</name>
    <dbReference type="NCBI Taxonomy" id="1423812"/>
    <lineage>
        <taxon>Bacteria</taxon>
        <taxon>Bacillati</taxon>
        <taxon>Bacillota</taxon>
        <taxon>Bacilli</taxon>
        <taxon>Lactobacillales</taxon>
        <taxon>Lactobacillaceae</taxon>
        <taxon>Liquorilactobacillus</taxon>
    </lineage>
</organism>
<comment type="function">
    <text evidence="10">Catalyzes the reversible formation of acyl-phosphate (acyl-PO(4)) from acyl-[acyl-carrier-protein] (acyl-ACP). This enzyme utilizes acyl-ACP as fatty acyl donor, but not acyl-CoA.</text>
</comment>
<dbReference type="Gene3D" id="3.40.718.10">
    <property type="entry name" value="Isopropylmalate Dehydrogenase"/>
    <property type="match status" value="1"/>
</dbReference>
<dbReference type="PANTHER" id="PTHR30100:SF1">
    <property type="entry name" value="PHOSPHATE ACYLTRANSFERASE"/>
    <property type="match status" value="1"/>
</dbReference>
<dbReference type="InterPro" id="IPR003664">
    <property type="entry name" value="FA_synthesis"/>
</dbReference>
<dbReference type="GO" id="GO:0005737">
    <property type="term" value="C:cytoplasm"/>
    <property type="evidence" value="ECO:0007669"/>
    <property type="project" value="UniProtKB-SubCell"/>
</dbReference>
<comment type="subcellular location">
    <subcellularLocation>
        <location evidence="10">Cytoplasm</location>
    </subcellularLocation>
    <text evidence="10">Associated with the membrane possibly through PlsY.</text>
</comment>
<keyword evidence="7 10" id="KW-1208">Phospholipid metabolism</keyword>
<dbReference type="HAMAP" id="MF_00019">
    <property type="entry name" value="PlsX"/>
    <property type="match status" value="1"/>
</dbReference>
<dbReference type="PATRIC" id="fig|1423812.3.peg.1473"/>
<evidence type="ECO:0000256" key="5">
    <source>
        <dbReference type="ARBA" id="ARBA00023098"/>
    </source>
</evidence>
<dbReference type="RefSeq" id="WP_338040483.1">
    <property type="nucleotide sequence ID" value="NZ_AZEG01000003.1"/>
</dbReference>
<dbReference type="Proteomes" id="UP000051155">
    <property type="component" value="Unassembled WGS sequence"/>
</dbReference>
<evidence type="ECO:0000256" key="7">
    <source>
        <dbReference type="ARBA" id="ARBA00023264"/>
    </source>
</evidence>
<dbReference type="PIRSF" id="PIRSF002465">
    <property type="entry name" value="Phsphlp_syn_PlsX"/>
    <property type="match status" value="1"/>
</dbReference>
<dbReference type="AlphaFoldDB" id="A0A0R1QC38"/>
<comment type="similarity">
    <text evidence="10">Belongs to the PlsX family.</text>
</comment>
<comment type="caution">
    <text evidence="11">The sequence shown here is derived from an EMBL/GenBank/DDBJ whole genome shotgun (WGS) entry which is preliminary data.</text>
</comment>
<evidence type="ECO:0000256" key="2">
    <source>
        <dbReference type="ARBA" id="ARBA00022490"/>
    </source>
</evidence>
<keyword evidence="3 10" id="KW-0444">Lipid biosynthesis</keyword>
<name>A0A0R1QC38_9LACO</name>
<comment type="pathway">
    <text evidence="10">Lipid metabolism; phospholipid metabolism.</text>
</comment>
<dbReference type="EMBL" id="AZEG01000003">
    <property type="protein sequence ID" value="KRL38667.1"/>
    <property type="molecule type" value="Genomic_DNA"/>
</dbReference>